<proteinExistence type="predicted"/>
<evidence type="ECO:0000256" key="1">
    <source>
        <dbReference type="SAM" id="MobiDB-lite"/>
    </source>
</evidence>
<comment type="caution">
    <text evidence="2">The sequence shown here is derived from an EMBL/GenBank/DDBJ whole genome shotgun (WGS) entry which is preliminary data.</text>
</comment>
<gene>
    <name evidence="2" type="ORF">CDAR_109971</name>
</gene>
<evidence type="ECO:0000313" key="2">
    <source>
        <dbReference type="EMBL" id="GIX90696.1"/>
    </source>
</evidence>
<reference evidence="2 3" key="1">
    <citation type="submission" date="2021-06" db="EMBL/GenBank/DDBJ databases">
        <title>Caerostris darwini draft genome.</title>
        <authorList>
            <person name="Kono N."/>
            <person name="Arakawa K."/>
        </authorList>
    </citation>
    <scope>NUCLEOTIDE SEQUENCE [LARGE SCALE GENOMIC DNA]</scope>
</reference>
<protein>
    <submittedName>
        <fullName evidence="2">Uncharacterized protein</fullName>
    </submittedName>
</protein>
<keyword evidence="3" id="KW-1185">Reference proteome</keyword>
<name>A0AAV4P3B2_9ARAC</name>
<accession>A0AAV4P3B2</accession>
<dbReference type="AlphaFoldDB" id="A0AAV4P3B2"/>
<feature type="region of interest" description="Disordered" evidence="1">
    <location>
        <begin position="1"/>
        <end position="69"/>
    </location>
</feature>
<organism evidence="2 3">
    <name type="scientific">Caerostris darwini</name>
    <dbReference type="NCBI Taxonomy" id="1538125"/>
    <lineage>
        <taxon>Eukaryota</taxon>
        <taxon>Metazoa</taxon>
        <taxon>Ecdysozoa</taxon>
        <taxon>Arthropoda</taxon>
        <taxon>Chelicerata</taxon>
        <taxon>Arachnida</taxon>
        <taxon>Araneae</taxon>
        <taxon>Araneomorphae</taxon>
        <taxon>Entelegynae</taxon>
        <taxon>Araneoidea</taxon>
        <taxon>Araneidae</taxon>
        <taxon>Caerostris</taxon>
    </lineage>
</organism>
<sequence length="90" mass="9857">MHHPMTRPGIGARPTPDPAGGEWMGMPLPNLQRQPRLSAGGHRVQGSQSCLKPAPRRPLINQPQSPTTLSKAWEKGYHEITATHSSQNHP</sequence>
<dbReference type="Proteomes" id="UP001054837">
    <property type="component" value="Unassembled WGS sequence"/>
</dbReference>
<dbReference type="EMBL" id="BPLQ01002270">
    <property type="protein sequence ID" value="GIX90696.1"/>
    <property type="molecule type" value="Genomic_DNA"/>
</dbReference>
<evidence type="ECO:0000313" key="3">
    <source>
        <dbReference type="Proteomes" id="UP001054837"/>
    </source>
</evidence>